<dbReference type="Pfam" id="PF00400">
    <property type="entry name" value="WD40"/>
    <property type="match status" value="4"/>
</dbReference>
<dbReference type="EMBL" id="MU859519">
    <property type="protein sequence ID" value="KAK3946786.1"/>
    <property type="molecule type" value="Genomic_DNA"/>
</dbReference>
<evidence type="ECO:0000256" key="6">
    <source>
        <dbReference type="ARBA" id="ARBA00043913"/>
    </source>
</evidence>
<dbReference type="Pfam" id="PF17100">
    <property type="entry name" value="NACHT_N"/>
    <property type="match status" value="1"/>
</dbReference>
<dbReference type="GO" id="GO:0005634">
    <property type="term" value="C:nucleus"/>
    <property type="evidence" value="ECO:0007669"/>
    <property type="project" value="TreeGrafter"/>
</dbReference>
<keyword evidence="11" id="KW-1185">Reference proteome</keyword>
<sequence>MPRRPRSWFQTLFKRHGNAENRKGSKDQEQSRPAPLPESTPIQQIPAATSTSALRLPAAPATDSADTETPADADDTTASLPVRLWDRAYNDLKREEAELVDAYEKLLSRQLQDGPGSAVPESQPNTIAQNNSDRRRQMTQLINAGLAKTEREAKVKESLSTAVDVVLSARDIINSAIQAVPQAALAWTGICIVLEMFVNPITATEENRKGIDYVVKRMNWYWNLSNILLKDPTAHNGELSGVRGELEIQIVDLYKALLSYQIKSVYSFYRNRGLVLLRDIVKLDDWNADLGAIQDAEKCFRDDTQTYTAQQVTSHLEQLVSYAMSEKDQQCLKHLRLTDPRDDKVRIERTKGGLLQDSYRWVLNNADFQQWRDDSQHRLLWIKGDPGKGKTMLLCGIINELDQGNTANARHCNVAYFFCQATDSRINNATAVLRGLIYLLSDQQPSILSHVRSEYDRAGEGLFKDANTWDALSRIFTNILRDPSLRTTYLVIDALDECVPTDRPQLLNFIAQQSSTFPQVKWIVSSRNWLQIEEQLEIATTKVKVSLELNAGSVASAVNAFILHKVDYLAGRKKYDPRTKKTVQDYLCSNAQDTFLWVALVCQALEKVQKGFAEEKLRMFPSGLDALYARMREDMSQFDESDYCKHILAIVAIVRRPISLQELASLAKLPNTICNDLESLKDIIGLCGSFLTLRDQTVYFVHQSAQDFLLSNISGNQASQEAFDWIFPKGKEDVHYTIFSKSLNTMSTILRRDIYSLSAPGFLRDKVQVPDPDPLATVRYSCVYWVDHLYDSISSTNTKQYDYLQDNGVVYTFLKTKYLYWLEALSLLQAMPAGVIAIRKLEGLLTLEGHSDSVSSVAFSPDGQRLASGSWDKTIKIWDPASGSCLQTLEGHSGYVSSVAFSPDGQRLASYSDDKTIKIWDPASGSCLQTLEGHSDSVRSVAFSPDGQRLASGSWDKTIKIWDLASGSCLQTLEGHSDSVWSVAFSPDGQRLASYSDDKTIKIWDPASGSCLQTILTTKLY</sequence>
<comment type="similarity">
    <text evidence="4">Belongs to the WD repeat MDV1/CAF4 family.</text>
</comment>
<dbReference type="InterPro" id="IPR019775">
    <property type="entry name" value="WD40_repeat_CS"/>
</dbReference>
<dbReference type="InterPro" id="IPR007111">
    <property type="entry name" value="NACHT_NTPase"/>
</dbReference>
<organism evidence="10 11">
    <name type="scientific">Pseudoneurospora amorphoporcata</name>
    <dbReference type="NCBI Taxonomy" id="241081"/>
    <lineage>
        <taxon>Eukaryota</taxon>
        <taxon>Fungi</taxon>
        <taxon>Dikarya</taxon>
        <taxon>Ascomycota</taxon>
        <taxon>Pezizomycotina</taxon>
        <taxon>Sordariomycetes</taxon>
        <taxon>Sordariomycetidae</taxon>
        <taxon>Sordariales</taxon>
        <taxon>Sordariaceae</taxon>
        <taxon>Pseudoneurospora</taxon>
    </lineage>
</organism>
<evidence type="ECO:0000256" key="7">
    <source>
        <dbReference type="PROSITE-ProRule" id="PRU00221"/>
    </source>
</evidence>
<feature type="compositionally biased region" description="Polar residues" evidence="8">
    <location>
        <begin position="120"/>
        <end position="131"/>
    </location>
</feature>
<name>A0AAN6NJ57_9PEZI</name>
<evidence type="ECO:0000256" key="2">
    <source>
        <dbReference type="ARBA" id="ARBA00022737"/>
    </source>
</evidence>
<dbReference type="InterPro" id="IPR020472">
    <property type="entry name" value="WD40_PAC1"/>
</dbReference>
<dbReference type="PROSITE" id="PS50837">
    <property type="entry name" value="NACHT"/>
    <property type="match status" value="1"/>
</dbReference>
<dbReference type="InterPro" id="IPR054471">
    <property type="entry name" value="GPIID_WHD"/>
</dbReference>
<dbReference type="InterPro" id="IPR027417">
    <property type="entry name" value="P-loop_NTPase"/>
</dbReference>
<evidence type="ECO:0000256" key="5">
    <source>
        <dbReference type="ARBA" id="ARBA00039789"/>
    </source>
</evidence>
<dbReference type="PRINTS" id="PR00320">
    <property type="entry name" value="GPROTEINBRPT"/>
</dbReference>
<feature type="repeat" description="WD" evidence="7">
    <location>
        <begin position="931"/>
        <end position="972"/>
    </location>
</feature>
<evidence type="ECO:0000256" key="8">
    <source>
        <dbReference type="SAM" id="MobiDB-lite"/>
    </source>
</evidence>
<protein>
    <recommendedName>
        <fullName evidence="5">Mitochondrial division protein 1</fullName>
    </recommendedName>
</protein>
<comment type="function">
    <text evidence="6">Involved in mitochondrial fission. Acts as an adapter protein required to form mitochondrial fission complexes. Formation of these complexes is required to promote constriction and fission of the mitochondrial compartment at a late step in mitochondrial division.</text>
</comment>
<dbReference type="SUPFAM" id="SSF52540">
    <property type="entry name" value="P-loop containing nucleoside triphosphate hydrolases"/>
    <property type="match status" value="1"/>
</dbReference>
<feature type="repeat" description="WD" evidence="7">
    <location>
        <begin position="847"/>
        <end position="888"/>
    </location>
</feature>
<dbReference type="InterPro" id="IPR015943">
    <property type="entry name" value="WD40/YVTN_repeat-like_dom_sf"/>
</dbReference>
<dbReference type="PROSITE" id="PS50082">
    <property type="entry name" value="WD_REPEATS_2"/>
    <property type="match status" value="4"/>
</dbReference>
<dbReference type="SMART" id="SM00320">
    <property type="entry name" value="WD40"/>
    <property type="match status" value="4"/>
</dbReference>
<dbReference type="InterPro" id="IPR001680">
    <property type="entry name" value="WD40_rpt"/>
</dbReference>
<dbReference type="PANTHER" id="PTHR22847:SF637">
    <property type="entry name" value="WD REPEAT DOMAIN 5B"/>
    <property type="match status" value="1"/>
</dbReference>
<dbReference type="Gene3D" id="2.130.10.10">
    <property type="entry name" value="YVTN repeat-like/Quinoprotein amine dehydrogenase"/>
    <property type="match status" value="2"/>
</dbReference>
<dbReference type="AlphaFoldDB" id="A0AAN6NJ57"/>
<evidence type="ECO:0000313" key="11">
    <source>
        <dbReference type="Proteomes" id="UP001303222"/>
    </source>
</evidence>
<evidence type="ECO:0000259" key="9">
    <source>
        <dbReference type="PROSITE" id="PS50837"/>
    </source>
</evidence>
<proteinExistence type="inferred from homology"/>
<feature type="repeat" description="WD" evidence="7">
    <location>
        <begin position="973"/>
        <end position="1014"/>
    </location>
</feature>
<dbReference type="GO" id="GO:1990234">
    <property type="term" value="C:transferase complex"/>
    <property type="evidence" value="ECO:0007669"/>
    <property type="project" value="UniProtKB-ARBA"/>
</dbReference>
<feature type="compositionally biased region" description="Polar residues" evidence="8">
    <location>
        <begin position="40"/>
        <end position="53"/>
    </location>
</feature>
<feature type="compositionally biased region" description="Acidic residues" evidence="8">
    <location>
        <begin position="65"/>
        <end position="75"/>
    </location>
</feature>
<accession>A0AAN6NJ57</accession>
<dbReference type="CDD" id="cd00200">
    <property type="entry name" value="WD40"/>
    <property type="match status" value="1"/>
</dbReference>
<gene>
    <name evidence="10" type="ORF">QBC32DRAFT_329042</name>
</gene>
<dbReference type="InterPro" id="IPR031359">
    <property type="entry name" value="NACHT_N"/>
</dbReference>
<dbReference type="Proteomes" id="UP001303222">
    <property type="component" value="Unassembled WGS sequence"/>
</dbReference>
<dbReference type="SUPFAM" id="SSF50978">
    <property type="entry name" value="WD40 repeat-like"/>
    <property type="match status" value="1"/>
</dbReference>
<keyword evidence="1 7" id="KW-0853">WD repeat</keyword>
<feature type="region of interest" description="Disordered" evidence="8">
    <location>
        <begin position="111"/>
        <end position="132"/>
    </location>
</feature>
<feature type="repeat" description="WD" evidence="7">
    <location>
        <begin position="889"/>
        <end position="930"/>
    </location>
</feature>
<evidence type="ECO:0000256" key="1">
    <source>
        <dbReference type="ARBA" id="ARBA00022574"/>
    </source>
</evidence>
<dbReference type="Pfam" id="PF22939">
    <property type="entry name" value="WHD_GPIID"/>
    <property type="match status" value="1"/>
</dbReference>
<evidence type="ECO:0000256" key="4">
    <source>
        <dbReference type="ARBA" id="ARBA00038415"/>
    </source>
</evidence>
<dbReference type="FunFam" id="3.40.50.300:FF:001638">
    <property type="entry name" value="NACHT and WD40 domain protein"/>
    <property type="match status" value="1"/>
</dbReference>
<evidence type="ECO:0000256" key="3">
    <source>
        <dbReference type="ARBA" id="ARBA00023054"/>
    </source>
</evidence>
<feature type="region of interest" description="Disordered" evidence="8">
    <location>
        <begin position="1"/>
        <end position="77"/>
    </location>
</feature>
<dbReference type="Gene3D" id="3.40.50.300">
    <property type="entry name" value="P-loop containing nucleotide triphosphate hydrolases"/>
    <property type="match status" value="1"/>
</dbReference>
<dbReference type="PROSITE" id="PS00678">
    <property type="entry name" value="WD_REPEATS_1"/>
    <property type="match status" value="1"/>
</dbReference>
<keyword evidence="3" id="KW-0175">Coiled coil</keyword>
<reference evidence="10" key="1">
    <citation type="journal article" date="2023" name="Mol. Phylogenet. Evol.">
        <title>Genome-scale phylogeny and comparative genomics of the fungal order Sordariales.</title>
        <authorList>
            <person name="Hensen N."/>
            <person name="Bonometti L."/>
            <person name="Westerberg I."/>
            <person name="Brannstrom I.O."/>
            <person name="Guillou S."/>
            <person name="Cros-Aarteil S."/>
            <person name="Calhoun S."/>
            <person name="Haridas S."/>
            <person name="Kuo A."/>
            <person name="Mondo S."/>
            <person name="Pangilinan J."/>
            <person name="Riley R."/>
            <person name="LaButti K."/>
            <person name="Andreopoulos B."/>
            <person name="Lipzen A."/>
            <person name="Chen C."/>
            <person name="Yan M."/>
            <person name="Daum C."/>
            <person name="Ng V."/>
            <person name="Clum A."/>
            <person name="Steindorff A."/>
            <person name="Ohm R.A."/>
            <person name="Martin F."/>
            <person name="Silar P."/>
            <person name="Natvig D.O."/>
            <person name="Lalanne C."/>
            <person name="Gautier V."/>
            <person name="Ament-Velasquez S.L."/>
            <person name="Kruys A."/>
            <person name="Hutchinson M.I."/>
            <person name="Powell A.J."/>
            <person name="Barry K."/>
            <person name="Miller A.N."/>
            <person name="Grigoriev I.V."/>
            <person name="Debuchy R."/>
            <person name="Gladieux P."/>
            <person name="Hiltunen Thoren M."/>
            <person name="Johannesson H."/>
        </authorList>
    </citation>
    <scope>NUCLEOTIDE SEQUENCE</scope>
    <source>
        <strain evidence="10">CBS 626.80</strain>
    </source>
</reference>
<dbReference type="Pfam" id="PF24883">
    <property type="entry name" value="NPHP3_N"/>
    <property type="match status" value="1"/>
</dbReference>
<reference evidence="10" key="2">
    <citation type="submission" date="2023-06" db="EMBL/GenBank/DDBJ databases">
        <authorList>
            <consortium name="Lawrence Berkeley National Laboratory"/>
            <person name="Mondo S.J."/>
            <person name="Hensen N."/>
            <person name="Bonometti L."/>
            <person name="Westerberg I."/>
            <person name="Brannstrom I.O."/>
            <person name="Guillou S."/>
            <person name="Cros-Aarteil S."/>
            <person name="Calhoun S."/>
            <person name="Haridas S."/>
            <person name="Kuo A."/>
            <person name="Pangilinan J."/>
            <person name="Riley R."/>
            <person name="Labutti K."/>
            <person name="Andreopoulos B."/>
            <person name="Lipzen A."/>
            <person name="Chen C."/>
            <person name="Yanf M."/>
            <person name="Daum C."/>
            <person name="Ng V."/>
            <person name="Clum A."/>
            <person name="Steindorff A."/>
            <person name="Ohm R."/>
            <person name="Martin F."/>
            <person name="Silar P."/>
            <person name="Natvig D."/>
            <person name="Lalanne C."/>
            <person name="Gautier V."/>
            <person name="Ament-Velasquez S.L."/>
            <person name="Kruys A."/>
            <person name="Hutchinson M.I."/>
            <person name="Powell A.J."/>
            <person name="Barry K."/>
            <person name="Miller A.N."/>
            <person name="Grigoriev I.V."/>
            <person name="Debuchy R."/>
            <person name="Gladieux P."/>
            <person name="Thoren M.H."/>
            <person name="Johannesson H."/>
        </authorList>
    </citation>
    <scope>NUCLEOTIDE SEQUENCE</scope>
    <source>
        <strain evidence="10">CBS 626.80</strain>
    </source>
</reference>
<feature type="domain" description="NACHT" evidence="9">
    <location>
        <begin position="378"/>
        <end position="603"/>
    </location>
</feature>
<comment type="caution">
    <text evidence="10">The sequence shown here is derived from an EMBL/GenBank/DDBJ whole genome shotgun (WGS) entry which is preliminary data.</text>
</comment>
<dbReference type="PANTHER" id="PTHR22847">
    <property type="entry name" value="WD40 REPEAT PROTEIN"/>
    <property type="match status" value="1"/>
</dbReference>
<dbReference type="InterPro" id="IPR056884">
    <property type="entry name" value="NPHP3-like_N"/>
</dbReference>
<dbReference type="InterPro" id="IPR036322">
    <property type="entry name" value="WD40_repeat_dom_sf"/>
</dbReference>
<dbReference type="PROSITE" id="PS50294">
    <property type="entry name" value="WD_REPEATS_REGION"/>
    <property type="match status" value="4"/>
</dbReference>
<keyword evidence="2" id="KW-0677">Repeat</keyword>
<feature type="compositionally biased region" description="Basic and acidic residues" evidence="8">
    <location>
        <begin position="17"/>
        <end position="30"/>
    </location>
</feature>
<evidence type="ECO:0000313" key="10">
    <source>
        <dbReference type="EMBL" id="KAK3946786.1"/>
    </source>
</evidence>